<feature type="region of interest" description="Disordered" evidence="1">
    <location>
        <begin position="9"/>
        <end position="29"/>
    </location>
</feature>
<organism evidence="2 3">
    <name type="scientific">Glarea lozoyensis (strain ATCC 74030 / MF5533)</name>
    <dbReference type="NCBI Taxonomy" id="1104152"/>
    <lineage>
        <taxon>Eukaryota</taxon>
        <taxon>Fungi</taxon>
        <taxon>Dikarya</taxon>
        <taxon>Ascomycota</taxon>
        <taxon>Pezizomycotina</taxon>
        <taxon>Leotiomycetes</taxon>
        <taxon>Helotiales</taxon>
        <taxon>Helotiaceae</taxon>
        <taxon>Glarea</taxon>
    </lineage>
</organism>
<dbReference type="HOGENOM" id="CLU_3260642_0_0_1"/>
<dbReference type="InParanoid" id="H0EL62"/>
<evidence type="ECO:0000313" key="3">
    <source>
        <dbReference type="Proteomes" id="UP000005446"/>
    </source>
</evidence>
<protein>
    <submittedName>
        <fullName evidence="2">Uncharacterized protein</fullName>
    </submittedName>
</protein>
<gene>
    <name evidence="2" type="ORF">M7I_3321</name>
</gene>
<accession>H0EL62</accession>
<proteinExistence type="predicted"/>
<dbReference type="EMBL" id="AGUE01000074">
    <property type="protein sequence ID" value="EHL00691.1"/>
    <property type="molecule type" value="Genomic_DNA"/>
</dbReference>
<keyword evidence="3" id="KW-1185">Reference proteome</keyword>
<dbReference type="AlphaFoldDB" id="H0EL62"/>
<reference evidence="2 3" key="1">
    <citation type="journal article" date="2012" name="Eukaryot. Cell">
        <title>Genome sequence of the fungus Glarea lozoyensis: the first genome sequence of a species from the Helotiaceae family.</title>
        <authorList>
            <person name="Youssar L."/>
            <person name="Gruening B.A."/>
            <person name="Erxleben A."/>
            <person name="Guenther S."/>
            <person name="Huettel W."/>
        </authorList>
    </citation>
    <scope>NUCLEOTIDE SEQUENCE [LARGE SCALE GENOMIC DNA]</scope>
    <source>
        <strain evidence="3">ATCC 74030 / MF5533</strain>
    </source>
</reference>
<dbReference type="Proteomes" id="UP000005446">
    <property type="component" value="Unassembled WGS sequence"/>
</dbReference>
<sequence length="42" mass="4533">MNDVCFVVENGNESETSRDSESSPLQVGSAWNRDNKAATLCA</sequence>
<name>H0EL62_GLAL7</name>
<evidence type="ECO:0000313" key="2">
    <source>
        <dbReference type="EMBL" id="EHL00691.1"/>
    </source>
</evidence>
<comment type="caution">
    <text evidence="2">The sequence shown here is derived from an EMBL/GenBank/DDBJ whole genome shotgun (WGS) entry which is preliminary data.</text>
</comment>
<evidence type="ECO:0000256" key="1">
    <source>
        <dbReference type="SAM" id="MobiDB-lite"/>
    </source>
</evidence>